<proteinExistence type="predicted"/>
<dbReference type="EMBL" id="CP033912">
    <property type="protein sequence ID" value="AZA95563.1"/>
    <property type="molecule type" value="Genomic_DNA"/>
</dbReference>
<evidence type="ECO:0000256" key="1">
    <source>
        <dbReference type="SAM" id="MobiDB-lite"/>
    </source>
</evidence>
<organism evidence="2 4">
    <name type="scientific">Chryseobacterium shandongense</name>
    <dbReference type="NCBI Taxonomy" id="1493872"/>
    <lineage>
        <taxon>Bacteria</taxon>
        <taxon>Pseudomonadati</taxon>
        <taxon>Bacteroidota</taxon>
        <taxon>Flavobacteriia</taxon>
        <taxon>Flavobacteriales</taxon>
        <taxon>Weeksellaceae</taxon>
        <taxon>Chryseobacterium group</taxon>
        <taxon>Chryseobacterium</taxon>
    </lineage>
</organism>
<dbReference type="Proteomes" id="UP000274073">
    <property type="component" value="Chromosome"/>
</dbReference>
<evidence type="ECO:0000313" key="4">
    <source>
        <dbReference type="Proteomes" id="UP000274073"/>
    </source>
</evidence>
<protein>
    <submittedName>
        <fullName evidence="2">Uncharacterized protein</fullName>
    </submittedName>
</protein>
<accession>A0AAD0YE85</accession>
<evidence type="ECO:0000313" key="5">
    <source>
        <dbReference type="Proteomes" id="UP000281741"/>
    </source>
</evidence>
<name>A0AAD0YE85_9FLAO</name>
<dbReference type="Proteomes" id="UP000281741">
    <property type="component" value="Chromosome"/>
</dbReference>
<keyword evidence="5" id="KW-1185">Reference proteome</keyword>
<feature type="compositionally biased region" description="Basic residues" evidence="1">
    <location>
        <begin position="65"/>
        <end position="76"/>
    </location>
</feature>
<feature type="region of interest" description="Disordered" evidence="1">
    <location>
        <begin position="55"/>
        <end position="76"/>
    </location>
</feature>
<evidence type="ECO:0000313" key="2">
    <source>
        <dbReference type="EMBL" id="AZA87134.1"/>
    </source>
</evidence>
<sequence>MCNKIGFASKKEANTTKNFIRRTSSRAVLPERTYFCRECGKWVLTSKKIFNKNEHIRQKLSGNQRKNRRGRFKGDD</sequence>
<evidence type="ECO:0000313" key="3">
    <source>
        <dbReference type="EMBL" id="AZA95563.1"/>
    </source>
</evidence>
<dbReference type="EMBL" id="CP033915">
    <property type="protein sequence ID" value="AZA87134.1"/>
    <property type="molecule type" value="Genomic_DNA"/>
</dbReference>
<reference evidence="4 5" key="1">
    <citation type="submission" date="2018-11" db="EMBL/GenBank/DDBJ databases">
        <title>Proposal to divide the Flavobacteriaceae and reorganize its genera based on Amino Acid Identity values calculated from whole genome sequences.</title>
        <authorList>
            <person name="Nicholson A.C."/>
            <person name="Gulvik C.A."/>
            <person name="Whitney A.M."/>
            <person name="Humrighouse B.W."/>
            <person name="Bell M."/>
            <person name="Holmes B."/>
            <person name="Steigerwalt A.G."/>
            <person name="Villarma A."/>
            <person name="Sheth M."/>
            <person name="Batra D."/>
            <person name="Pryor J."/>
            <person name="Bernardet J.-F."/>
            <person name="Hugo C."/>
            <person name="Kampfer P."/>
            <person name="Newman J."/>
            <person name="McQuiston J.R."/>
        </authorList>
    </citation>
    <scope>NUCLEOTIDE SEQUENCE [LARGE SCALE GENOMIC DNA]</scope>
    <source>
        <strain evidence="2 4">G0207</strain>
        <strain evidence="3 5">H5143</strain>
    </source>
</reference>
<dbReference type="AlphaFoldDB" id="A0AAD0YE85"/>
<gene>
    <name evidence="2" type="ORF">EG349_10220</name>
    <name evidence="3" type="ORF">EG353_08295</name>
</gene>